<dbReference type="GeneID" id="19251428"/>
<dbReference type="InParanoid" id="E9EB69"/>
<accession>E9EB69</accession>
<name>E9EB69_METAQ</name>
<reference evidence="2 3" key="1">
    <citation type="journal article" date="2011" name="PLoS Genet.">
        <title>Genome sequencing and comparative transcriptomics of the model entomopathogenic fungi Metarhizium anisopliae and M. acridum.</title>
        <authorList>
            <person name="Gao Q."/>
            <person name="Jin K."/>
            <person name="Ying S.H."/>
            <person name="Zhang Y."/>
            <person name="Xiao G."/>
            <person name="Shang Y."/>
            <person name="Duan Z."/>
            <person name="Hu X."/>
            <person name="Xie X.Q."/>
            <person name="Zhou G."/>
            <person name="Peng G."/>
            <person name="Luo Z."/>
            <person name="Huang W."/>
            <person name="Wang B."/>
            <person name="Fang W."/>
            <person name="Wang S."/>
            <person name="Zhong Y."/>
            <person name="Ma L.J."/>
            <person name="St Leger R.J."/>
            <person name="Zhao G.P."/>
            <person name="Pei Y."/>
            <person name="Feng M.G."/>
            <person name="Xia Y."/>
            <person name="Wang C."/>
        </authorList>
    </citation>
    <scope>NUCLEOTIDE SEQUENCE [LARGE SCALE GENOMIC DNA]</scope>
    <source>
        <strain evidence="2 3">CQMa 102</strain>
    </source>
</reference>
<dbReference type="KEGG" id="maw:19251428"/>
<feature type="region of interest" description="Disordered" evidence="1">
    <location>
        <begin position="1"/>
        <end position="22"/>
    </location>
</feature>
<dbReference type="HOGENOM" id="CLU_1027050_0_0_1"/>
<proteinExistence type="predicted"/>
<evidence type="ECO:0000313" key="3">
    <source>
        <dbReference type="Proteomes" id="UP000002499"/>
    </source>
</evidence>
<keyword evidence="3" id="KW-1185">Reference proteome</keyword>
<organism evidence="3">
    <name type="scientific">Metarhizium acridum (strain CQMa 102)</name>
    <dbReference type="NCBI Taxonomy" id="655827"/>
    <lineage>
        <taxon>Eukaryota</taxon>
        <taxon>Fungi</taxon>
        <taxon>Dikarya</taxon>
        <taxon>Ascomycota</taxon>
        <taxon>Pezizomycotina</taxon>
        <taxon>Sordariomycetes</taxon>
        <taxon>Hypocreomycetidae</taxon>
        <taxon>Hypocreales</taxon>
        <taxon>Clavicipitaceae</taxon>
        <taxon>Metarhizium</taxon>
    </lineage>
</organism>
<dbReference type="AlphaFoldDB" id="E9EB69"/>
<dbReference type="Proteomes" id="UP000002499">
    <property type="component" value="Unassembled WGS sequence"/>
</dbReference>
<gene>
    <name evidence="2" type="ORF">MAC_07117</name>
</gene>
<dbReference type="EMBL" id="GL698538">
    <property type="protein sequence ID" value="EFY86802.1"/>
    <property type="molecule type" value="Genomic_DNA"/>
</dbReference>
<evidence type="ECO:0000313" key="2">
    <source>
        <dbReference type="EMBL" id="EFY86802.1"/>
    </source>
</evidence>
<sequence length="271" mass="30371">MLDRRKPRRPPKRKAIPSVRTRRRIQQIGCLEQGRATMIKSALGKQPCSAINPGKQAQNKISPRVMASQCTKNNSEEDCRWSQVEYQAPQGPDLAGSVVQGQSDFACPAGPGTIASMHVPDCSESEVLNEAHVPSSQHRQTHPQVWEGTRPICWLLLKTPVTASTSILTVPLDEILMTVSARLGDKDGDVRCAAVEALFTHATPPLFWFRLRLHPREGAGLLEAILETNSTVMAPEDLDRIWREYDELVRRPIFKSSANEVRRILFDLHKR</sequence>
<evidence type="ECO:0000256" key="1">
    <source>
        <dbReference type="SAM" id="MobiDB-lite"/>
    </source>
</evidence>
<protein>
    <submittedName>
        <fullName evidence="2">Uncharacterized protein</fullName>
    </submittedName>
</protein>